<accession>A0A1Y3PEC9</accession>
<evidence type="ECO:0000313" key="3">
    <source>
        <dbReference type="Proteomes" id="UP000196475"/>
    </source>
</evidence>
<comment type="caution">
    <text evidence="2">The sequence shown here is derived from an EMBL/GenBank/DDBJ whole genome shotgun (WGS) entry which is preliminary data.</text>
</comment>
<dbReference type="EMBL" id="LZRT01000098">
    <property type="protein sequence ID" value="OUM85701.1"/>
    <property type="molecule type" value="Genomic_DNA"/>
</dbReference>
<evidence type="ECO:0000259" key="1">
    <source>
        <dbReference type="Pfam" id="PF08792"/>
    </source>
</evidence>
<reference evidence="3" key="1">
    <citation type="submission" date="2016-06" db="EMBL/GenBank/DDBJ databases">
        <authorList>
            <person name="Nascimento L."/>
            <person name="Pereira R.V."/>
            <person name="Martins L.F."/>
            <person name="Quaggio R.B."/>
            <person name="Silva A.M."/>
            <person name="Setubal J.C."/>
        </authorList>
    </citation>
    <scope>NUCLEOTIDE SEQUENCE [LARGE SCALE GENOMIC DNA]</scope>
</reference>
<dbReference type="InterPro" id="IPR014900">
    <property type="entry name" value="VLTF-3_Zn_ribbon"/>
</dbReference>
<dbReference type="AlphaFoldDB" id="A0A1Y3PEC9"/>
<dbReference type="Pfam" id="PF08792">
    <property type="entry name" value="A2L_zn_ribbon"/>
    <property type="match status" value="1"/>
</dbReference>
<dbReference type="Proteomes" id="UP000196475">
    <property type="component" value="Unassembled WGS sequence"/>
</dbReference>
<organism evidence="2 3">
    <name type="scientific">Bacillus thermozeamaize</name>
    <dbReference type="NCBI Taxonomy" id="230954"/>
    <lineage>
        <taxon>Bacteria</taxon>
        <taxon>Bacillati</taxon>
        <taxon>Bacillota</taxon>
        <taxon>Bacilli</taxon>
        <taxon>Bacillales</taxon>
        <taxon>Bacillaceae</taxon>
        <taxon>Bacillus</taxon>
    </lineage>
</organism>
<sequence>MNHEYLLKYVCDDCDGQFIVNSKDADEHLICPFCQSEYVYVTVKCDREYVHDEMGCLFPIARA</sequence>
<protein>
    <recommendedName>
        <fullName evidence="1">Viral late gene transcription factor 3 zinc ribbon domain-containing protein</fullName>
    </recommendedName>
</protein>
<name>A0A1Y3PEC9_9BACI</name>
<dbReference type="SUPFAM" id="SSF160930">
    <property type="entry name" value="FlhC-like"/>
    <property type="match status" value="1"/>
</dbReference>
<evidence type="ECO:0000313" key="2">
    <source>
        <dbReference type="EMBL" id="OUM85701.1"/>
    </source>
</evidence>
<feature type="domain" description="Viral late gene transcription factor 3 zinc ribbon" evidence="1">
    <location>
        <begin position="9"/>
        <end position="40"/>
    </location>
</feature>
<gene>
    <name evidence="2" type="ORF">BAA01_09540</name>
</gene>
<proteinExistence type="predicted"/>